<reference evidence="4" key="2">
    <citation type="journal article" date="2024" name="Plant">
        <title>Genomic evolution and insights into agronomic trait innovations of Sesamum species.</title>
        <authorList>
            <person name="Miao H."/>
            <person name="Wang L."/>
            <person name="Qu L."/>
            <person name="Liu H."/>
            <person name="Sun Y."/>
            <person name="Le M."/>
            <person name="Wang Q."/>
            <person name="Wei S."/>
            <person name="Zheng Y."/>
            <person name="Lin W."/>
            <person name="Duan Y."/>
            <person name="Cao H."/>
            <person name="Xiong S."/>
            <person name="Wang X."/>
            <person name="Wei L."/>
            <person name="Li C."/>
            <person name="Ma Q."/>
            <person name="Ju M."/>
            <person name="Zhao R."/>
            <person name="Li G."/>
            <person name="Mu C."/>
            <person name="Tian Q."/>
            <person name="Mei H."/>
            <person name="Zhang T."/>
            <person name="Gao T."/>
            <person name="Zhang H."/>
        </authorList>
    </citation>
    <scope>NUCLEOTIDE SEQUENCE</scope>
    <source>
        <strain evidence="4">3651</strain>
    </source>
</reference>
<feature type="region of interest" description="Disordered" evidence="2">
    <location>
        <begin position="404"/>
        <end position="431"/>
    </location>
</feature>
<organism evidence="4 5">
    <name type="scientific">Sesamum alatum</name>
    <dbReference type="NCBI Taxonomy" id="300844"/>
    <lineage>
        <taxon>Eukaryota</taxon>
        <taxon>Viridiplantae</taxon>
        <taxon>Streptophyta</taxon>
        <taxon>Embryophyta</taxon>
        <taxon>Tracheophyta</taxon>
        <taxon>Spermatophyta</taxon>
        <taxon>Magnoliopsida</taxon>
        <taxon>eudicotyledons</taxon>
        <taxon>Gunneridae</taxon>
        <taxon>Pentapetalae</taxon>
        <taxon>asterids</taxon>
        <taxon>lamiids</taxon>
        <taxon>Lamiales</taxon>
        <taxon>Pedaliaceae</taxon>
        <taxon>Sesamum</taxon>
    </lineage>
</organism>
<feature type="domain" description="CCHC-type" evidence="3">
    <location>
        <begin position="129"/>
        <end position="144"/>
    </location>
</feature>
<dbReference type="Proteomes" id="UP001293254">
    <property type="component" value="Unassembled WGS sequence"/>
</dbReference>
<feature type="compositionally biased region" description="Low complexity" evidence="2">
    <location>
        <begin position="367"/>
        <end position="385"/>
    </location>
</feature>
<dbReference type="GO" id="GO:0003676">
    <property type="term" value="F:nucleic acid binding"/>
    <property type="evidence" value="ECO:0007669"/>
    <property type="project" value="InterPro"/>
</dbReference>
<keyword evidence="1" id="KW-0862">Zinc</keyword>
<dbReference type="GO" id="GO:0008270">
    <property type="term" value="F:zinc ion binding"/>
    <property type="evidence" value="ECO:0007669"/>
    <property type="project" value="UniProtKB-KW"/>
</dbReference>
<evidence type="ECO:0000259" key="3">
    <source>
        <dbReference type="PROSITE" id="PS50158"/>
    </source>
</evidence>
<keyword evidence="1" id="KW-0863">Zinc-finger</keyword>
<dbReference type="Pfam" id="PF14392">
    <property type="entry name" value="zf-CCHC_4"/>
    <property type="match status" value="1"/>
</dbReference>
<dbReference type="AlphaFoldDB" id="A0AAE1YAH3"/>
<dbReference type="SUPFAM" id="SSF57756">
    <property type="entry name" value="Retrovirus zinc finger-like domains"/>
    <property type="match status" value="1"/>
</dbReference>
<comment type="caution">
    <text evidence="4">The sequence shown here is derived from an EMBL/GenBank/DDBJ whole genome shotgun (WGS) entry which is preliminary data.</text>
</comment>
<sequence length="441" mass="48579">MFWRGVWSNSRPGTVQATPIPVEKMSDTVRTVWLLGLRNCPWVLWRREVESEMRGSPMELTMERLGRSLVLTEDEEAGFGCGSNKIFGGFKGLAVDLDVGQPLKRALRIRLPDSELTVTFTYERLPNFCYGCGVLGHIVRDCPKVLEDPSMGTTLELPYGAWLRESRSMGMVIRPPEQTGRWMGLDGNGREFSGPWGRLESRRGAGIFDYQLGARSPQDVVGREEHEAAANQEVWPIGPKLIGQARPRGSGSELPSSQNSPPDRGQLNIGQPNPTPNQHSPAAPYPHPPGPISYPQPEPSSTTQFSTPSAPRDANRANPHPFSKTKGTNCTQTPPNHPASEETLVKYSDVGAFGTDDWEGRKYAQRGTSSTVSSLSSGASFSTSGEAEQLIPVPVRFTVGFRGRREGRGRGWRRGAGSLRRGAPKRKGSDWGRSLWRRNLC</sequence>
<dbReference type="InterPro" id="IPR036875">
    <property type="entry name" value="Znf_CCHC_sf"/>
</dbReference>
<proteinExistence type="predicted"/>
<feature type="compositionally biased region" description="Polar residues" evidence="2">
    <location>
        <begin position="299"/>
        <end position="309"/>
    </location>
</feature>
<protein>
    <recommendedName>
        <fullName evidence="3">CCHC-type domain-containing protein</fullName>
    </recommendedName>
</protein>
<feature type="region of interest" description="Disordered" evidence="2">
    <location>
        <begin position="220"/>
        <end position="341"/>
    </location>
</feature>
<dbReference type="EMBL" id="JACGWO010000005">
    <property type="protein sequence ID" value="KAK4426654.1"/>
    <property type="molecule type" value="Genomic_DNA"/>
</dbReference>
<evidence type="ECO:0000256" key="2">
    <source>
        <dbReference type="SAM" id="MobiDB-lite"/>
    </source>
</evidence>
<keyword evidence="5" id="KW-1185">Reference proteome</keyword>
<dbReference type="InterPro" id="IPR025836">
    <property type="entry name" value="Zn_knuckle_CX2CX4HX4C"/>
</dbReference>
<dbReference type="SMART" id="SM00343">
    <property type="entry name" value="ZnF_C2HC"/>
    <property type="match status" value="1"/>
</dbReference>
<evidence type="ECO:0000256" key="1">
    <source>
        <dbReference type="PROSITE-ProRule" id="PRU00047"/>
    </source>
</evidence>
<name>A0AAE1YAH3_9LAMI</name>
<feature type="compositionally biased region" description="Pro residues" evidence="2">
    <location>
        <begin position="283"/>
        <end position="298"/>
    </location>
</feature>
<feature type="region of interest" description="Disordered" evidence="2">
    <location>
        <begin position="362"/>
        <end position="386"/>
    </location>
</feature>
<gene>
    <name evidence="4" type="ORF">Salat_1434100</name>
</gene>
<reference evidence="4" key="1">
    <citation type="submission" date="2020-06" db="EMBL/GenBank/DDBJ databases">
        <authorList>
            <person name="Li T."/>
            <person name="Hu X."/>
            <person name="Zhang T."/>
            <person name="Song X."/>
            <person name="Zhang H."/>
            <person name="Dai N."/>
            <person name="Sheng W."/>
            <person name="Hou X."/>
            <person name="Wei L."/>
        </authorList>
    </citation>
    <scope>NUCLEOTIDE SEQUENCE</scope>
    <source>
        <strain evidence="4">3651</strain>
        <tissue evidence="4">Leaf</tissue>
    </source>
</reference>
<accession>A0AAE1YAH3</accession>
<evidence type="ECO:0000313" key="4">
    <source>
        <dbReference type="EMBL" id="KAK4426654.1"/>
    </source>
</evidence>
<evidence type="ECO:0000313" key="5">
    <source>
        <dbReference type="Proteomes" id="UP001293254"/>
    </source>
</evidence>
<dbReference type="InterPro" id="IPR001878">
    <property type="entry name" value="Znf_CCHC"/>
</dbReference>
<feature type="compositionally biased region" description="Polar residues" evidence="2">
    <location>
        <begin position="325"/>
        <end position="334"/>
    </location>
</feature>
<keyword evidence="1" id="KW-0479">Metal-binding</keyword>
<dbReference type="PROSITE" id="PS50158">
    <property type="entry name" value="ZF_CCHC"/>
    <property type="match status" value="1"/>
</dbReference>